<keyword evidence="2" id="KW-0479">Metal-binding</keyword>
<dbReference type="PANTHER" id="PTHR47338">
    <property type="entry name" value="ZN(II)2CYS6 TRANSCRIPTION FACTOR (EUROFUNG)-RELATED"/>
    <property type="match status" value="1"/>
</dbReference>
<dbReference type="SMART" id="SM00906">
    <property type="entry name" value="Fungal_trans"/>
    <property type="match status" value="1"/>
</dbReference>
<feature type="compositionally biased region" description="Polar residues" evidence="6">
    <location>
        <begin position="170"/>
        <end position="181"/>
    </location>
</feature>
<feature type="compositionally biased region" description="Polar residues" evidence="6">
    <location>
        <begin position="757"/>
        <end position="778"/>
    </location>
</feature>
<feature type="region of interest" description="Disordered" evidence="6">
    <location>
        <begin position="1"/>
        <end position="29"/>
    </location>
</feature>
<gene>
    <name evidence="8" type="ORF">SEPCBS119000_001615</name>
</gene>
<dbReference type="InterPro" id="IPR007219">
    <property type="entry name" value="XnlR_reg_dom"/>
</dbReference>
<evidence type="ECO:0000256" key="3">
    <source>
        <dbReference type="ARBA" id="ARBA00023015"/>
    </source>
</evidence>
<dbReference type="Pfam" id="PF04082">
    <property type="entry name" value="Fungal_trans"/>
    <property type="match status" value="1"/>
</dbReference>
<evidence type="ECO:0000313" key="8">
    <source>
        <dbReference type="EMBL" id="CAK7265638.1"/>
    </source>
</evidence>
<feature type="compositionally biased region" description="Polar residues" evidence="6">
    <location>
        <begin position="689"/>
        <end position="712"/>
    </location>
</feature>
<feature type="region of interest" description="Disordered" evidence="6">
    <location>
        <begin position="120"/>
        <end position="144"/>
    </location>
</feature>
<dbReference type="Pfam" id="PF00172">
    <property type="entry name" value="Zn_clus"/>
    <property type="match status" value="1"/>
</dbReference>
<dbReference type="InterPro" id="IPR050815">
    <property type="entry name" value="TF_fung"/>
</dbReference>
<protein>
    <recommendedName>
        <fullName evidence="7">Zn(2)-C6 fungal-type domain-containing protein</fullName>
    </recommendedName>
</protein>
<dbReference type="CDD" id="cd00067">
    <property type="entry name" value="GAL4"/>
    <property type="match status" value="1"/>
</dbReference>
<dbReference type="SMART" id="SM00066">
    <property type="entry name" value="GAL4"/>
    <property type="match status" value="1"/>
</dbReference>
<feature type="region of interest" description="Disordered" evidence="6">
    <location>
        <begin position="165"/>
        <end position="184"/>
    </location>
</feature>
<reference evidence="8 9" key="1">
    <citation type="submission" date="2024-01" db="EMBL/GenBank/DDBJ databases">
        <authorList>
            <person name="Allen C."/>
            <person name="Tagirdzhanova G."/>
        </authorList>
    </citation>
    <scope>NUCLEOTIDE SEQUENCE [LARGE SCALE GENOMIC DNA]</scope>
    <source>
        <strain evidence="8 9">CBS 119000</strain>
    </source>
</reference>
<evidence type="ECO:0000256" key="5">
    <source>
        <dbReference type="ARBA" id="ARBA00023242"/>
    </source>
</evidence>
<evidence type="ECO:0000259" key="7">
    <source>
        <dbReference type="PROSITE" id="PS50048"/>
    </source>
</evidence>
<dbReference type="PROSITE" id="PS00463">
    <property type="entry name" value="ZN2_CY6_FUNGAL_1"/>
    <property type="match status" value="1"/>
</dbReference>
<proteinExistence type="predicted"/>
<feature type="compositionally biased region" description="Polar residues" evidence="6">
    <location>
        <begin position="133"/>
        <end position="144"/>
    </location>
</feature>
<dbReference type="InterPro" id="IPR001138">
    <property type="entry name" value="Zn2Cys6_DnaBD"/>
</dbReference>
<dbReference type="SUPFAM" id="SSF57701">
    <property type="entry name" value="Zn2/Cys6 DNA-binding domain"/>
    <property type="match status" value="1"/>
</dbReference>
<comment type="caution">
    <text evidence="8">The sequence shown here is derived from an EMBL/GenBank/DDBJ whole genome shotgun (WGS) entry which is preliminary data.</text>
</comment>
<organism evidence="8 9">
    <name type="scientific">Sporothrix epigloea</name>
    <dbReference type="NCBI Taxonomy" id="1892477"/>
    <lineage>
        <taxon>Eukaryota</taxon>
        <taxon>Fungi</taxon>
        <taxon>Dikarya</taxon>
        <taxon>Ascomycota</taxon>
        <taxon>Pezizomycotina</taxon>
        <taxon>Sordariomycetes</taxon>
        <taxon>Sordariomycetidae</taxon>
        <taxon>Ophiostomatales</taxon>
        <taxon>Ophiostomataceae</taxon>
        <taxon>Sporothrix</taxon>
    </lineage>
</organism>
<evidence type="ECO:0000313" key="9">
    <source>
        <dbReference type="Proteomes" id="UP001642502"/>
    </source>
</evidence>
<dbReference type="EMBL" id="CAWUON010000013">
    <property type="protein sequence ID" value="CAK7265638.1"/>
    <property type="molecule type" value="Genomic_DNA"/>
</dbReference>
<evidence type="ECO:0000256" key="1">
    <source>
        <dbReference type="ARBA" id="ARBA00004123"/>
    </source>
</evidence>
<keyword evidence="5" id="KW-0539">Nucleus</keyword>
<dbReference type="Gene3D" id="4.10.240.10">
    <property type="entry name" value="Zn(2)-C6 fungal-type DNA-binding domain"/>
    <property type="match status" value="1"/>
</dbReference>
<evidence type="ECO:0000256" key="2">
    <source>
        <dbReference type="ARBA" id="ARBA00022723"/>
    </source>
</evidence>
<dbReference type="PROSITE" id="PS50048">
    <property type="entry name" value="ZN2_CY6_FUNGAL_2"/>
    <property type="match status" value="1"/>
</dbReference>
<keyword evidence="9" id="KW-1185">Reference proteome</keyword>
<name>A0ABP0DBP6_9PEZI</name>
<keyword evidence="3" id="KW-0805">Transcription regulation</keyword>
<feature type="domain" description="Zn(2)-C6 fungal-type" evidence="7">
    <location>
        <begin position="38"/>
        <end position="68"/>
    </location>
</feature>
<dbReference type="CDD" id="cd12148">
    <property type="entry name" value="fungal_TF_MHR"/>
    <property type="match status" value="1"/>
</dbReference>
<accession>A0ABP0DBP6</accession>
<dbReference type="PANTHER" id="PTHR47338:SF10">
    <property type="entry name" value="TRANSCRIPTION FACTOR DOMAIN-CONTAINING PROTEIN-RELATED"/>
    <property type="match status" value="1"/>
</dbReference>
<dbReference type="Proteomes" id="UP001642502">
    <property type="component" value="Unassembled WGS sequence"/>
</dbReference>
<feature type="compositionally biased region" description="Polar residues" evidence="6">
    <location>
        <begin position="789"/>
        <end position="805"/>
    </location>
</feature>
<feature type="region of interest" description="Disordered" evidence="6">
    <location>
        <begin position="757"/>
        <end position="830"/>
    </location>
</feature>
<comment type="subcellular location">
    <subcellularLocation>
        <location evidence="1">Nucleus</location>
    </subcellularLocation>
</comment>
<sequence>MSPPLSPDDMAADGGYDVVLGRSDENPNANIPRQKRLACLNCRRRKLKCDGHRPSCSTCMRVSHQCAYDEVRKKSGPKRGYVKALEERLKQVEVLLKSQDAGSVDSAVADVLPGYTGNVNFNNSAAPAARTGKNGSLSSSNNDAQSGASAALAINSTNLTAAAPPGSMDFTMSDSNASSMPGTAGRKIDAWQFKGDSPKRSRSNDDFNFGGRMPNSIDGMDHSASWEIIQLNLEEPLPDQGLIDELTQVYFEKIHPSLPMVHKARYLAATNLARKYVEIDCMKGFGEHMISVAHCQTHVILASYEFKTMYFPRAYMSTGQAIRLAQMIGLHRLDDAGLEVKQCIPLPRDWTEKEERRRTFWMAFCEDRYASIGTGWPMTVDERDISTNLPSSEEAFEMSRPEPSIPLYEAMLPAGIGRLTPFAGIVLMACLFGRNLTHLHRPDSDDKDGDLNGEFWKRHRNLDNILLNTLLGLPDQLKLPAGLNNPNIVFTNMCIHTSTICLHQAAIFKAENNSLDESVSPESKIRCISAATEIAKIMRMVSHLDLSAMNPFISFCLYVAARVFVQYLKSRPDESQAADSLRFLLTAMSALKRRNPLTESFLVQLDVDLEALGERIPKLKMAFPMSYSSPSSGLQPGPVSQPGAVCKDGAVDGILNFQSGYSKSAENTSTQDNGDTDQTREYNFEMSSNTLKTNHSNGQISTSDHWQYQDSRLPTRDRSSGQSSMFTMPTNGFSESNVVNIFTAGSRPVGFVDEIQDISTSPGEGMSSRPTPNSSTASESRHSFVPQPHQRQQQPGSIGGMQSSHSSFGTSPASPPGGGQSGHAVDHHPYFTTNNAGAAASFTLGQTGASAGVGLNGNGAMNNLMGSNPSPNDYMMAEGWAMNGQTAMTPVSEGVLRTIINMGPMETMDLGWGSNP</sequence>
<evidence type="ECO:0000256" key="6">
    <source>
        <dbReference type="SAM" id="MobiDB-lite"/>
    </source>
</evidence>
<dbReference type="InterPro" id="IPR036864">
    <property type="entry name" value="Zn2-C6_fun-type_DNA-bd_sf"/>
</dbReference>
<evidence type="ECO:0000256" key="4">
    <source>
        <dbReference type="ARBA" id="ARBA00023163"/>
    </source>
</evidence>
<feature type="region of interest" description="Disordered" evidence="6">
    <location>
        <begin position="689"/>
        <end position="733"/>
    </location>
</feature>
<keyword evidence="4" id="KW-0804">Transcription</keyword>
<feature type="compositionally biased region" description="Polar residues" evidence="6">
    <location>
        <begin position="720"/>
        <end position="733"/>
    </location>
</feature>